<accession>A0ABW9VJ34</accession>
<keyword evidence="2" id="KW-1185">Reference proteome</keyword>
<gene>
    <name evidence="1" type="ORF">GTP27_09005</name>
</gene>
<proteinExistence type="predicted"/>
<protein>
    <submittedName>
        <fullName evidence="1">Uncharacterized protein</fullName>
    </submittedName>
</protein>
<evidence type="ECO:0000313" key="2">
    <source>
        <dbReference type="Proteomes" id="UP000478090"/>
    </source>
</evidence>
<dbReference type="RefSeq" id="WP_161038855.1">
    <property type="nucleotide sequence ID" value="NZ_WWCM01000005.1"/>
</dbReference>
<organism evidence="1 2">
    <name type="scientific">Duganella qianjiadongensis</name>
    <dbReference type="NCBI Taxonomy" id="2692176"/>
    <lineage>
        <taxon>Bacteria</taxon>
        <taxon>Pseudomonadati</taxon>
        <taxon>Pseudomonadota</taxon>
        <taxon>Betaproteobacteria</taxon>
        <taxon>Burkholderiales</taxon>
        <taxon>Oxalobacteraceae</taxon>
        <taxon>Telluria group</taxon>
        <taxon>Duganella</taxon>
    </lineage>
</organism>
<evidence type="ECO:0000313" key="1">
    <source>
        <dbReference type="EMBL" id="MYM39468.1"/>
    </source>
</evidence>
<name>A0ABW9VJ34_9BURK</name>
<sequence>MKIHTSIRSYMRGEVGNIDYINRKGYIVGLVQRQAQSALPKAARSPFPAYKLMTGLWGRISVALSGAAARRERACGRLNTFSATDEGYKSPDQVKWRKAAKGIAVEKFQAIYNASNAKQRDEMYAKLTASARDELEDAEYPGTFVY</sequence>
<reference evidence="1 2" key="1">
    <citation type="submission" date="2019-12" db="EMBL/GenBank/DDBJ databases">
        <title>Novel species isolated from a subtropical stream in China.</title>
        <authorList>
            <person name="Lu H."/>
        </authorList>
    </citation>
    <scope>NUCLEOTIDE SEQUENCE [LARGE SCALE GENOMIC DNA]</scope>
    <source>
        <strain evidence="1 2">CY13W</strain>
    </source>
</reference>
<comment type="caution">
    <text evidence="1">The sequence shown here is derived from an EMBL/GenBank/DDBJ whole genome shotgun (WGS) entry which is preliminary data.</text>
</comment>
<dbReference type="Proteomes" id="UP000478090">
    <property type="component" value="Unassembled WGS sequence"/>
</dbReference>
<dbReference type="EMBL" id="WWCM01000005">
    <property type="protein sequence ID" value="MYM39468.1"/>
    <property type="molecule type" value="Genomic_DNA"/>
</dbReference>